<proteinExistence type="predicted"/>
<organism evidence="1">
    <name type="scientific">Eucalyptus grandis</name>
    <name type="common">Flooded gum</name>
    <dbReference type="NCBI Taxonomy" id="71139"/>
    <lineage>
        <taxon>Eukaryota</taxon>
        <taxon>Viridiplantae</taxon>
        <taxon>Streptophyta</taxon>
        <taxon>Embryophyta</taxon>
        <taxon>Tracheophyta</taxon>
        <taxon>Spermatophyta</taxon>
        <taxon>Magnoliopsida</taxon>
        <taxon>eudicotyledons</taxon>
        <taxon>Gunneridae</taxon>
        <taxon>Pentapetalae</taxon>
        <taxon>rosids</taxon>
        <taxon>malvids</taxon>
        <taxon>Myrtales</taxon>
        <taxon>Myrtaceae</taxon>
        <taxon>Myrtoideae</taxon>
        <taxon>Eucalypteae</taxon>
        <taxon>Eucalyptus</taxon>
    </lineage>
</organism>
<sequence length="70" mass="7953">MATRQLGSEHGSTKHMVFIDRLHPIHQTTPQSSRGSTPSCSLAHNPLQLFHQTRRLFSSCCFRSHSNHPM</sequence>
<dbReference type="EMBL" id="KK198760">
    <property type="protein sequence ID" value="KCW60441.1"/>
    <property type="molecule type" value="Genomic_DNA"/>
</dbReference>
<dbReference type="Gramene" id="KCW60441">
    <property type="protein sequence ID" value="KCW60441"/>
    <property type="gene ID" value="EUGRSUZ_H03159"/>
</dbReference>
<name>A0A059B3K9_EUCGR</name>
<protein>
    <submittedName>
        <fullName evidence="1">Uncharacterized protein</fullName>
    </submittedName>
</protein>
<evidence type="ECO:0000313" key="1">
    <source>
        <dbReference type="EMBL" id="KCW60441.1"/>
    </source>
</evidence>
<dbReference type="AlphaFoldDB" id="A0A059B3K9"/>
<accession>A0A059B3K9</accession>
<reference evidence="1" key="1">
    <citation type="submission" date="2013-07" db="EMBL/GenBank/DDBJ databases">
        <title>The genome of Eucalyptus grandis.</title>
        <authorList>
            <person name="Schmutz J."/>
            <person name="Hayes R."/>
            <person name="Myburg A."/>
            <person name="Tuskan G."/>
            <person name="Grattapaglia D."/>
            <person name="Rokhsar D.S."/>
        </authorList>
    </citation>
    <scope>NUCLEOTIDE SEQUENCE</scope>
    <source>
        <tissue evidence="1">Leaf extractions</tissue>
    </source>
</reference>
<dbReference type="InParanoid" id="A0A059B3K9"/>
<gene>
    <name evidence="1" type="ORF">EUGRSUZ_H03159</name>
</gene>